<gene>
    <name evidence="2" type="ORF">dnm_017970</name>
</gene>
<dbReference type="SUPFAM" id="SSF52540">
    <property type="entry name" value="P-loop containing nucleoside triphosphate hydrolases"/>
    <property type="match status" value="1"/>
</dbReference>
<name>A0A975GLH8_9BACT</name>
<dbReference type="InterPro" id="IPR027417">
    <property type="entry name" value="P-loop_NTPase"/>
</dbReference>
<keyword evidence="3" id="KW-1185">Reference proteome</keyword>
<dbReference type="PANTHER" id="PTHR40396">
    <property type="entry name" value="ATPASE-LIKE PROTEIN"/>
    <property type="match status" value="1"/>
</dbReference>
<protein>
    <submittedName>
        <fullName evidence="2">AAA ATPase-like domain-containing protein</fullName>
    </submittedName>
</protein>
<evidence type="ECO:0000313" key="3">
    <source>
        <dbReference type="Proteomes" id="UP000663722"/>
    </source>
</evidence>
<proteinExistence type="predicted"/>
<sequence length="434" mass="50616">MLIEFTVGNYLSFRKTNTFSMVGSNSTKEHEETNTFTDPGNRLKFLKVSEIYGANGSGKSNLISSLSFMKRFILNSFRDALIEENERKIQIDKFLLNAENEDEPSLFEIVFIYQGKRYRYGFEIDEKKIHSEWLFFVNTTKEIQLFIRNGQEISYNLRSFKEAKGLREKTRENVLFLSVAAQFDGKKSNNILEWFKKLKIISGLDDRSYKDYTTNKIDQDEKFKSWIGTFVKFLEIEEISTEKGALPSSNANNLPENLIALHILKEARTANKISTWHNKFDNSNKIIDKIPFDFDTQESEGSKKLISLLGPLYDVLQNGLILVADELDSRFHPLLTIKIIEFFHTHNPQNAQLIFASHDTNLLKKELFRRDQIWFTEKNEYGETDLYSLVEYRNFHVRKDASFDKNYLAGKYGAIPFFGDIDNILDLIYGKKKE</sequence>
<dbReference type="Pfam" id="PF13304">
    <property type="entry name" value="AAA_21"/>
    <property type="match status" value="1"/>
</dbReference>
<accession>A0A975GLH8</accession>
<evidence type="ECO:0000313" key="2">
    <source>
        <dbReference type="EMBL" id="QTA85782.1"/>
    </source>
</evidence>
<dbReference type="KEGG" id="dmm:dnm_017970"/>
<organism evidence="2 3">
    <name type="scientific">Desulfonema magnum</name>
    <dbReference type="NCBI Taxonomy" id="45655"/>
    <lineage>
        <taxon>Bacteria</taxon>
        <taxon>Pseudomonadati</taxon>
        <taxon>Thermodesulfobacteriota</taxon>
        <taxon>Desulfobacteria</taxon>
        <taxon>Desulfobacterales</taxon>
        <taxon>Desulfococcaceae</taxon>
        <taxon>Desulfonema</taxon>
    </lineage>
</organism>
<reference evidence="2" key="1">
    <citation type="journal article" date="2021" name="Microb. Physiol.">
        <title>Proteogenomic Insights into the Physiology of Marine, Sulfate-Reducing, Filamentous Desulfonema limicola and Desulfonema magnum.</title>
        <authorList>
            <person name="Schnaars V."/>
            <person name="Wohlbrand L."/>
            <person name="Scheve S."/>
            <person name="Hinrichs C."/>
            <person name="Reinhardt R."/>
            <person name="Rabus R."/>
        </authorList>
    </citation>
    <scope>NUCLEOTIDE SEQUENCE</scope>
    <source>
        <strain evidence="2">4be13</strain>
    </source>
</reference>
<dbReference type="AlphaFoldDB" id="A0A975GLH8"/>
<evidence type="ECO:0000259" key="1">
    <source>
        <dbReference type="Pfam" id="PF13304"/>
    </source>
</evidence>
<dbReference type="RefSeq" id="WP_207681693.1">
    <property type="nucleotide sequence ID" value="NZ_CP061800.1"/>
</dbReference>
<dbReference type="Gene3D" id="3.40.50.300">
    <property type="entry name" value="P-loop containing nucleotide triphosphate hydrolases"/>
    <property type="match status" value="1"/>
</dbReference>
<dbReference type="GO" id="GO:0016887">
    <property type="term" value="F:ATP hydrolysis activity"/>
    <property type="evidence" value="ECO:0007669"/>
    <property type="project" value="InterPro"/>
</dbReference>
<dbReference type="InterPro" id="IPR003959">
    <property type="entry name" value="ATPase_AAA_core"/>
</dbReference>
<feature type="domain" description="ATPase AAA-type core" evidence="1">
    <location>
        <begin position="51"/>
        <end position="363"/>
    </location>
</feature>
<dbReference type="GO" id="GO:0005524">
    <property type="term" value="F:ATP binding"/>
    <property type="evidence" value="ECO:0007669"/>
    <property type="project" value="InterPro"/>
</dbReference>
<dbReference type="PANTHER" id="PTHR40396:SF1">
    <property type="entry name" value="ATPASE AAA-TYPE CORE DOMAIN-CONTAINING PROTEIN"/>
    <property type="match status" value="1"/>
</dbReference>
<dbReference type="Proteomes" id="UP000663722">
    <property type="component" value="Chromosome"/>
</dbReference>
<dbReference type="EMBL" id="CP061800">
    <property type="protein sequence ID" value="QTA85782.1"/>
    <property type="molecule type" value="Genomic_DNA"/>
</dbReference>